<keyword evidence="1" id="KW-0812">Transmembrane</keyword>
<evidence type="ECO:0008006" key="4">
    <source>
        <dbReference type="Google" id="ProtNLM"/>
    </source>
</evidence>
<organism evidence="2 3">
    <name type="scientific">Corynebacterium jeddahense</name>
    <dbReference type="NCBI Taxonomy" id="1414719"/>
    <lineage>
        <taxon>Bacteria</taxon>
        <taxon>Bacillati</taxon>
        <taxon>Actinomycetota</taxon>
        <taxon>Actinomycetes</taxon>
        <taxon>Mycobacteriales</taxon>
        <taxon>Corynebacteriaceae</taxon>
        <taxon>Corynebacterium</taxon>
    </lineage>
</organism>
<reference evidence="2 3" key="1">
    <citation type="submission" date="2020-10" db="EMBL/GenBank/DDBJ databases">
        <title>Complete genome sequence of Corynebacterium jeddahense DSM 45997, type strain of Corynebacterium jeddahense.</title>
        <authorList>
            <person name="Busche T."/>
            <person name="Kalinowski J."/>
            <person name="Ruckert C."/>
        </authorList>
    </citation>
    <scope>NUCLEOTIDE SEQUENCE [LARGE SCALE GENOMIC DNA]</scope>
    <source>
        <strain evidence="2 3">DSM 45997</strain>
    </source>
</reference>
<keyword evidence="1" id="KW-0472">Membrane</keyword>
<keyword evidence="3" id="KW-1185">Reference proteome</keyword>
<evidence type="ECO:0000256" key="1">
    <source>
        <dbReference type="SAM" id="Phobius"/>
    </source>
</evidence>
<feature type="transmembrane region" description="Helical" evidence="1">
    <location>
        <begin position="12"/>
        <end position="35"/>
    </location>
</feature>
<name>A0ABY7ULS4_9CORY</name>
<dbReference type="RefSeq" id="WP_198132985.1">
    <property type="nucleotide sequence ID" value="NZ_CBYN010000039.1"/>
</dbReference>
<keyword evidence="1" id="KW-1133">Transmembrane helix</keyword>
<evidence type="ECO:0000313" key="2">
    <source>
        <dbReference type="EMBL" id="WCZ39417.1"/>
    </source>
</evidence>
<dbReference type="Proteomes" id="UP001218071">
    <property type="component" value="Chromosome"/>
</dbReference>
<dbReference type="EMBL" id="CP063194">
    <property type="protein sequence ID" value="WCZ39417.1"/>
    <property type="molecule type" value="Genomic_DNA"/>
</dbReference>
<sequence>MGWLMGLTPWLQVPVILAVAVPACAVAGAVVLWLVDWVFRAAGRISASLRGHGEP</sequence>
<protein>
    <recommendedName>
        <fullName evidence="4">Secreted protein</fullName>
    </recommendedName>
</protein>
<accession>A0ABY7ULS4</accession>
<gene>
    <name evidence="2" type="ORF">CJEDD_09150</name>
</gene>
<evidence type="ECO:0000313" key="3">
    <source>
        <dbReference type="Proteomes" id="UP001218071"/>
    </source>
</evidence>
<proteinExistence type="predicted"/>